<evidence type="ECO:0008006" key="3">
    <source>
        <dbReference type="Google" id="ProtNLM"/>
    </source>
</evidence>
<protein>
    <recommendedName>
        <fullName evidence="3">S-adenosyl-L-methionine-dependent methyltransferase</fullName>
    </recommendedName>
</protein>
<sequence length="327" mass="35918">EEALAVLRADEMERAYVVKWLMGFVKRSDAWIGGAGEEAGAAVEEEESRMDLVDRATTLLARFAGDDEPEEAVTRTFTFPFLVDDASSPNEPIKAELNDAPLTGVDHTAVGLQSWGTAVVFSARLCAEPLRYFPITSTSASVSQPFSRPARVLELGAGTGLLSIVAAQILQRLGAPAEVLATDYHADVLANLSANVASNRLDNLVCVTALDWVSPPPAEEMGMFDVVLAADVVYEREHARLIRDVVHRAMRKDGVMWLAMPLRETGRHEGMERSVREVFPGIAELEGEGFKGREDELVIVERVDMQRREGVGRADEDGYKLFEIRFA</sequence>
<dbReference type="Proteomes" id="UP000053558">
    <property type="component" value="Unassembled WGS sequence"/>
</dbReference>
<accession>A0A5M3N802</accession>
<dbReference type="RefSeq" id="XP_007762353.1">
    <property type="nucleotide sequence ID" value="XM_007764163.1"/>
</dbReference>
<dbReference type="PANTHER" id="PTHR14614">
    <property type="entry name" value="HEPATOCELLULAR CARCINOMA-ASSOCIATED ANTIGEN"/>
    <property type="match status" value="1"/>
</dbReference>
<name>A0A5M3N802_CONPW</name>
<dbReference type="AlphaFoldDB" id="A0A5M3N802"/>
<dbReference type="InterPro" id="IPR029063">
    <property type="entry name" value="SAM-dependent_MTases_sf"/>
</dbReference>
<feature type="non-terminal residue" evidence="1">
    <location>
        <position position="1"/>
    </location>
</feature>
<comment type="caution">
    <text evidence="1">The sequence shown here is derived from an EMBL/GenBank/DDBJ whole genome shotgun (WGS) entry which is preliminary data.</text>
</comment>
<dbReference type="OrthoDB" id="433955at2759"/>
<dbReference type="Pfam" id="PF10294">
    <property type="entry name" value="Methyltransf_16"/>
    <property type="match status" value="1"/>
</dbReference>
<evidence type="ECO:0000313" key="1">
    <source>
        <dbReference type="EMBL" id="EIW87287.1"/>
    </source>
</evidence>
<evidence type="ECO:0000313" key="2">
    <source>
        <dbReference type="Proteomes" id="UP000053558"/>
    </source>
</evidence>
<keyword evidence="2" id="KW-1185">Reference proteome</keyword>
<dbReference type="EMBL" id="JH711573">
    <property type="protein sequence ID" value="EIW87287.1"/>
    <property type="molecule type" value="Genomic_DNA"/>
</dbReference>
<dbReference type="SUPFAM" id="SSF53335">
    <property type="entry name" value="S-adenosyl-L-methionine-dependent methyltransferases"/>
    <property type="match status" value="1"/>
</dbReference>
<dbReference type="KEGG" id="cput:CONPUDRAFT_16784"/>
<gene>
    <name evidence="1" type="ORF">CONPUDRAFT_16784</name>
</gene>
<dbReference type="InterPro" id="IPR019410">
    <property type="entry name" value="Methyltransf_16"/>
</dbReference>
<dbReference type="Gene3D" id="3.40.50.150">
    <property type="entry name" value="Vaccinia Virus protein VP39"/>
    <property type="match status" value="1"/>
</dbReference>
<proteinExistence type="predicted"/>
<feature type="non-terminal residue" evidence="1">
    <location>
        <position position="327"/>
    </location>
</feature>
<dbReference type="GeneID" id="19205869"/>
<dbReference type="CDD" id="cd02440">
    <property type="entry name" value="AdoMet_MTases"/>
    <property type="match status" value="1"/>
</dbReference>
<reference evidence="2" key="1">
    <citation type="journal article" date="2012" name="Science">
        <title>The Paleozoic origin of enzymatic lignin decomposition reconstructed from 31 fungal genomes.</title>
        <authorList>
            <person name="Floudas D."/>
            <person name="Binder M."/>
            <person name="Riley R."/>
            <person name="Barry K."/>
            <person name="Blanchette R.A."/>
            <person name="Henrissat B."/>
            <person name="Martinez A.T."/>
            <person name="Otillar R."/>
            <person name="Spatafora J.W."/>
            <person name="Yadav J.S."/>
            <person name="Aerts A."/>
            <person name="Benoit I."/>
            <person name="Boyd A."/>
            <person name="Carlson A."/>
            <person name="Copeland A."/>
            <person name="Coutinho P.M."/>
            <person name="de Vries R.P."/>
            <person name="Ferreira P."/>
            <person name="Findley K."/>
            <person name="Foster B."/>
            <person name="Gaskell J."/>
            <person name="Glotzer D."/>
            <person name="Gorecki P."/>
            <person name="Heitman J."/>
            <person name="Hesse C."/>
            <person name="Hori C."/>
            <person name="Igarashi K."/>
            <person name="Jurgens J.A."/>
            <person name="Kallen N."/>
            <person name="Kersten P."/>
            <person name="Kohler A."/>
            <person name="Kuees U."/>
            <person name="Kumar T.K.A."/>
            <person name="Kuo A."/>
            <person name="LaButti K."/>
            <person name="Larrondo L.F."/>
            <person name="Lindquist E."/>
            <person name="Ling A."/>
            <person name="Lombard V."/>
            <person name="Lucas S."/>
            <person name="Lundell T."/>
            <person name="Martin R."/>
            <person name="McLaughlin D.J."/>
            <person name="Morgenstern I."/>
            <person name="Morin E."/>
            <person name="Murat C."/>
            <person name="Nagy L.G."/>
            <person name="Nolan M."/>
            <person name="Ohm R.A."/>
            <person name="Patyshakuliyeva A."/>
            <person name="Rokas A."/>
            <person name="Ruiz-Duenas F.J."/>
            <person name="Sabat G."/>
            <person name="Salamov A."/>
            <person name="Samejima M."/>
            <person name="Schmutz J."/>
            <person name="Slot J.C."/>
            <person name="St John F."/>
            <person name="Stenlid J."/>
            <person name="Sun H."/>
            <person name="Sun S."/>
            <person name="Syed K."/>
            <person name="Tsang A."/>
            <person name="Wiebenga A."/>
            <person name="Young D."/>
            <person name="Pisabarro A."/>
            <person name="Eastwood D.C."/>
            <person name="Martin F."/>
            <person name="Cullen D."/>
            <person name="Grigoriev I.V."/>
            <person name="Hibbett D.S."/>
        </authorList>
    </citation>
    <scope>NUCLEOTIDE SEQUENCE [LARGE SCALE GENOMIC DNA]</scope>
    <source>
        <strain evidence="2">RWD-64-598 SS2</strain>
    </source>
</reference>
<organism evidence="1 2">
    <name type="scientific">Coniophora puteana (strain RWD-64-598)</name>
    <name type="common">Brown rot fungus</name>
    <dbReference type="NCBI Taxonomy" id="741705"/>
    <lineage>
        <taxon>Eukaryota</taxon>
        <taxon>Fungi</taxon>
        <taxon>Dikarya</taxon>
        <taxon>Basidiomycota</taxon>
        <taxon>Agaricomycotina</taxon>
        <taxon>Agaricomycetes</taxon>
        <taxon>Agaricomycetidae</taxon>
        <taxon>Boletales</taxon>
        <taxon>Coniophorineae</taxon>
        <taxon>Coniophoraceae</taxon>
        <taxon>Coniophora</taxon>
    </lineage>
</organism>
<dbReference type="OMA" id="ESHYELF"/>
<dbReference type="GO" id="GO:0008757">
    <property type="term" value="F:S-adenosylmethionine-dependent methyltransferase activity"/>
    <property type="evidence" value="ECO:0007669"/>
    <property type="project" value="UniProtKB-ARBA"/>
</dbReference>
<dbReference type="PANTHER" id="PTHR14614:SF147">
    <property type="entry name" value="S-ADENOSYLMETHIONINE-DEPENDENT METHYLTRANSFERASE OF THE SEVEN BETA-STRAND FAMILY"/>
    <property type="match status" value="1"/>
</dbReference>